<dbReference type="AlphaFoldDB" id="A0A5B7G4W5"/>
<reference evidence="1 2" key="1">
    <citation type="submission" date="2019-05" db="EMBL/GenBank/DDBJ databases">
        <title>Another draft genome of Portunus trituberculatus and its Hox gene families provides insights of decapod evolution.</title>
        <authorList>
            <person name="Jeong J.-H."/>
            <person name="Song I."/>
            <person name="Kim S."/>
            <person name="Choi T."/>
            <person name="Kim D."/>
            <person name="Ryu S."/>
            <person name="Kim W."/>
        </authorList>
    </citation>
    <scope>NUCLEOTIDE SEQUENCE [LARGE SCALE GENOMIC DNA]</scope>
    <source>
        <tissue evidence="1">Muscle</tissue>
    </source>
</reference>
<evidence type="ECO:0000313" key="1">
    <source>
        <dbReference type="EMBL" id="MPC52609.1"/>
    </source>
</evidence>
<accession>A0A5B7G4W5</accession>
<dbReference type="Proteomes" id="UP000324222">
    <property type="component" value="Unassembled WGS sequence"/>
</dbReference>
<organism evidence="1 2">
    <name type="scientific">Portunus trituberculatus</name>
    <name type="common">Swimming crab</name>
    <name type="synonym">Neptunus trituberculatus</name>
    <dbReference type="NCBI Taxonomy" id="210409"/>
    <lineage>
        <taxon>Eukaryota</taxon>
        <taxon>Metazoa</taxon>
        <taxon>Ecdysozoa</taxon>
        <taxon>Arthropoda</taxon>
        <taxon>Crustacea</taxon>
        <taxon>Multicrustacea</taxon>
        <taxon>Malacostraca</taxon>
        <taxon>Eumalacostraca</taxon>
        <taxon>Eucarida</taxon>
        <taxon>Decapoda</taxon>
        <taxon>Pleocyemata</taxon>
        <taxon>Brachyura</taxon>
        <taxon>Eubrachyura</taxon>
        <taxon>Portunoidea</taxon>
        <taxon>Portunidae</taxon>
        <taxon>Portuninae</taxon>
        <taxon>Portunus</taxon>
    </lineage>
</organism>
<name>A0A5B7G4W5_PORTR</name>
<gene>
    <name evidence="1" type="ORF">E2C01_046481</name>
</gene>
<keyword evidence="2" id="KW-1185">Reference proteome</keyword>
<sequence length="159" mass="17524">MDWRHRVGAEFYTATVHRIYDNSIEDIEIPECELCHVEEISFLKLPIMCAVMIPSVLPNGVTGQGLIAVLPRVYVRVSSRAGMSITEFSAVLCCWALGVSTCSPVTQASLLLSVACPSHNASPPILDKQERKIDCYTKHHVTLIFECGLSPLKEQVPAL</sequence>
<evidence type="ECO:0000313" key="2">
    <source>
        <dbReference type="Proteomes" id="UP000324222"/>
    </source>
</evidence>
<proteinExistence type="predicted"/>
<comment type="caution">
    <text evidence="1">The sequence shown here is derived from an EMBL/GenBank/DDBJ whole genome shotgun (WGS) entry which is preliminary data.</text>
</comment>
<protein>
    <submittedName>
        <fullName evidence="1">Uncharacterized protein</fullName>
    </submittedName>
</protein>
<dbReference type="EMBL" id="VSRR010011012">
    <property type="protein sequence ID" value="MPC52609.1"/>
    <property type="molecule type" value="Genomic_DNA"/>
</dbReference>